<dbReference type="OrthoDB" id="9786026at2"/>
<sequence length="308" mass="35056">MYHFIINSHAKSRLGHRIWNDIERYLREQKFEYKKYFTREAGHAARVANQITSNMEDAPTIVVLGGDGTLNEVLNGLRYLDGVTLGYIPIGSSNDFARGMDISKDYLKELHKIMYPKRFMRLDYGVATYGGKSKRFLVSSGIGFDAAVCHEVNHSPLKKIMNRLRIGKLTYGLVAIKQLAGIPYIKGKIIIDDKKVKTFDKIFFSSVHVQKYEGGGFMFCPEADATDGYIDLCVAENITRSRVLSILPSAKKGKHVTCSGIHIYRCKKAVFQMRRKQFVHIDGETEEKTMFTEVRFETSPDTIRFIIG</sequence>
<protein>
    <submittedName>
        <fullName evidence="10">Lipid kinase, YegS/Rv2252/BmrU family</fullName>
    </submittedName>
</protein>
<comment type="similarity">
    <text evidence="2">Belongs to the diacylglycerol/lipid kinase family.</text>
</comment>
<evidence type="ECO:0000256" key="1">
    <source>
        <dbReference type="ARBA" id="ARBA00001946"/>
    </source>
</evidence>
<dbReference type="Pfam" id="PF00781">
    <property type="entry name" value="DAGK_cat"/>
    <property type="match status" value="1"/>
</dbReference>
<dbReference type="InterPro" id="IPR050187">
    <property type="entry name" value="Lipid_Phosphate_FormReg"/>
</dbReference>
<evidence type="ECO:0000256" key="4">
    <source>
        <dbReference type="ARBA" id="ARBA00022741"/>
    </source>
</evidence>
<accession>A0A1M7MJ04</accession>
<dbReference type="InterPro" id="IPR001206">
    <property type="entry name" value="Diacylglycerol_kinase_cat_dom"/>
</dbReference>
<comment type="cofactor">
    <cofactor evidence="1">
        <name>Mg(2+)</name>
        <dbReference type="ChEBI" id="CHEBI:18420"/>
    </cofactor>
</comment>
<dbReference type="PROSITE" id="PS50146">
    <property type="entry name" value="DAGK"/>
    <property type="match status" value="1"/>
</dbReference>
<dbReference type="PANTHER" id="PTHR12358:SF54">
    <property type="entry name" value="SPHINGOSINE KINASE RELATED PROTEIN"/>
    <property type="match status" value="1"/>
</dbReference>
<keyword evidence="11" id="KW-1185">Reference proteome</keyword>
<evidence type="ECO:0000313" key="11">
    <source>
        <dbReference type="Proteomes" id="UP000184038"/>
    </source>
</evidence>
<dbReference type="AlphaFoldDB" id="A0A1M7MJ04"/>
<dbReference type="InterPro" id="IPR016064">
    <property type="entry name" value="NAD/diacylglycerol_kinase_sf"/>
</dbReference>
<dbReference type="InterPro" id="IPR005218">
    <property type="entry name" value="Diacylglycerol/lipid_kinase"/>
</dbReference>
<dbReference type="Proteomes" id="UP000184038">
    <property type="component" value="Unassembled WGS sequence"/>
</dbReference>
<dbReference type="NCBIfam" id="TIGR00147">
    <property type="entry name" value="YegS/Rv2252/BmrU family lipid kinase"/>
    <property type="match status" value="1"/>
</dbReference>
<dbReference type="InterPro" id="IPR017438">
    <property type="entry name" value="ATP-NAD_kinase_N"/>
</dbReference>
<dbReference type="GO" id="GO:0005524">
    <property type="term" value="F:ATP binding"/>
    <property type="evidence" value="ECO:0007669"/>
    <property type="project" value="UniProtKB-KW"/>
</dbReference>
<evidence type="ECO:0000256" key="2">
    <source>
        <dbReference type="ARBA" id="ARBA00005983"/>
    </source>
</evidence>
<dbReference type="SUPFAM" id="SSF111331">
    <property type="entry name" value="NAD kinase/diacylglycerol kinase-like"/>
    <property type="match status" value="1"/>
</dbReference>
<organism evidence="10 11">
    <name type="scientific">Anaerosporobacter mobilis DSM 15930</name>
    <dbReference type="NCBI Taxonomy" id="1120996"/>
    <lineage>
        <taxon>Bacteria</taxon>
        <taxon>Bacillati</taxon>
        <taxon>Bacillota</taxon>
        <taxon>Clostridia</taxon>
        <taxon>Lachnospirales</taxon>
        <taxon>Lachnospiraceae</taxon>
        <taxon>Anaerosporobacter</taxon>
    </lineage>
</organism>
<dbReference type="InterPro" id="IPR045540">
    <property type="entry name" value="YegS/DAGK_C"/>
</dbReference>
<dbReference type="Pfam" id="PF19279">
    <property type="entry name" value="YegS_C"/>
    <property type="match status" value="1"/>
</dbReference>
<dbReference type="EMBL" id="FRCP01000021">
    <property type="protein sequence ID" value="SHM90429.1"/>
    <property type="molecule type" value="Genomic_DNA"/>
</dbReference>
<keyword evidence="7" id="KW-0594">Phospholipid biosynthesis</keyword>
<name>A0A1M7MJ04_9FIRM</name>
<dbReference type="STRING" id="1120996.SAMN02746066_03826"/>
<dbReference type="RefSeq" id="WP_073290333.1">
    <property type="nucleotide sequence ID" value="NZ_FRCP01000021.1"/>
</dbReference>
<keyword evidence="6" id="KW-0067">ATP-binding</keyword>
<dbReference type="Gene3D" id="2.60.200.40">
    <property type="match status" value="1"/>
</dbReference>
<keyword evidence="4" id="KW-0547">Nucleotide-binding</keyword>
<dbReference type="GO" id="GO:0008654">
    <property type="term" value="P:phospholipid biosynthetic process"/>
    <property type="evidence" value="ECO:0007669"/>
    <property type="project" value="UniProtKB-KW"/>
</dbReference>
<evidence type="ECO:0000259" key="9">
    <source>
        <dbReference type="PROSITE" id="PS50146"/>
    </source>
</evidence>
<evidence type="ECO:0000256" key="7">
    <source>
        <dbReference type="ARBA" id="ARBA00023209"/>
    </source>
</evidence>
<proteinExistence type="inferred from homology"/>
<evidence type="ECO:0000256" key="6">
    <source>
        <dbReference type="ARBA" id="ARBA00022840"/>
    </source>
</evidence>
<keyword evidence="5 10" id="KW-0418">Kinase</keyword>
<dbReference type="SMART" id="SM00046">
    <property type="entry name" value="DAGKc"/>
    <property type="match status" value="1"/>
</dbReference>
<dbReference type="GO" id="GO:0016301">
    <property type="term" value="F:kinase activity"/>
    <property type="evidence" value="ECO:0007669"/>
    <property type="project" value="UniProtKB-KW"/>
</dbReference>
<keyword evidence="7" id="KW-0443">Lipid metabolism</keyword>
<evidence type="ECO:0000256" key="5">
    <source>
        <dbReference type="ARBA" id="ARBA00022777"/>
    </source>
</evidence>
<reference evidence="10 11" key="1">
    <citation type="submission" date="2016-11" db="EMBL/GenBank/DDBJ databases">
        <authorList>
            <person name="Jaros S."/>
            <person name="Januszkiewicz K."/>
            <person name="Wedrychowicz H."/>
        </authorList>
    </citation>
    <scope>NUCLEOTIDE SEQUENCE [LARGE SCALE GENOMIC DNA]</scope>
    <source>
        <strain evidence="10 11">DSM 15930</strain>
    </source>
</reference>
<dbReference type="PANTHER" id="PTHR12358">
    <property type="entry name" value="SPHINGOSINE KINASE"/>
    <property type="match status" value="1"/>
</dbReference>
<evidence type="ECO:0000313" key="10">
    <source>
        <dbReference type="EMBL" id="SHM90429.1"/>
    </source>
</evidence>
<gene>
    <name evidence="10" type="ORF">SAMN02746066_03826</name>
</gene>
<keyword evidence="7" id="KW-0444">Lipid biosynthesis</keyword>
<feature type="domain" description="DAGKc" evidence="9">
    <location>
        <begin position="1"/>
        <end position="131"/>
    </location>
</feature>
<keyword evidence="8" id="KW-1208">Phospholipid metabolism</keyword>
<evidence type="ECO:0000256" key="3">
    <source>
        <dbReference type="ARBA" id="ARBA00022679"/>
    </source>
</evidence>
<evidence type="ECO:0000256" key="8">
    <source>
        <dbReference type="ARBA" id="ARBA00023264"/>
    </source>
</evidence>
<dbReference type="Gene3D" id="3.40.50.10330">
    <property type="entry name" value="Probable inorganic polyphosphate/atp-NAD kinase, domain 1"/>
    <property type="match status" value="1"/>
</dbReference>
<keyword evidence="3" id="KW-0808">Transferase</keyword>